<evidence type="ECO:0000256" key="1">
    <source>
        <dbReference type="ARBA" id="ARBA00004651"/>
    </source>
</evidence>
<evidence type="ECO:0000256" key="6">
    <source>
        <dbReference type="ARBA" id="ARBA00022989"/>
    </source>
</evidence>
<dbReference type="PRINTS" id="PR00758">
    <property type="entry name" value="ARSENICPUMP"/>
</dbReference>
<gene>
    <name evidence="10" type="ORF">MicloDRAFT_00049760</name>
</gene>
<dbReference type="RefSeq" id="WP_009764443.1">
    <property type="nucleotide sequence ID" value="NZ_CP141048.1"/>
</dbReference>
<protein>
    <submittedName>
        <fullName evidence="10">Na+/H+ antiporter NhaD-like permease</fullName>
    </submittedName>
</protein>
<sequence length="410" mass="42657">MDARNWASAAIFVLTYGGIALGRVPGLRLDRAGISLLGAALMIGIGVLSPEEAYQAVDLDTITLLLGMMIVVAHLRLSGFFRLVNGWAVTHAHSPLVLLSMIALTTGVFSAFLVNDAVCLIMAPLVVDVTKRLGRNPVPYLLAVAMGSNVGSVATITGNPQNMIVGVISQIPYATFAAALAPVAAAGLIIVCALIALLCRSEFRVSKVLTADPGPSRIHKPQMLKAILVTTGVVVAFFAGAPVAKAAIFGAALLLVTRQVKPGKVYREIDGPLLLMFAGLFIVVAGAEKALLSPDMIEAVRALQLANVWVLTGVTALLSNLVSNVPAVLVLKPFVEGLPDQQRLWLVIAMASTLAGNLTLVGSVANLIVAEKARAAGIELGFRAYLRVGVPVTVATLAVGAWWLSGGPGT</sequence>
<feature type="transmembrane region" description="Helical" evidence="8">
    <location>
        <begin position="96"/>
        <end position="126"/>
    </location>
</feature>
<evidence type="ECO:0000256" key="4">
    <source>
        <dbReference type="ARBA" id="ARBA00022475"/>
    </source>
</evidence>
<dbReference type="STRING" id="864069.MicloDRAFT_00049760"/>
<feature type="transmembrane region" description="Helical" evidence="8">
    <location>
        <begin position="176"/>
        <end position="199"/>
    </location>
</feature>
<organism evidence="10 11">
    <name type="scientific">Microvirga lotononidis</name>
    <dbReference type="NCBI Taxonomy" id="864069"/>
    <lineage>
        <taxon>Bacteria</taxon>
        <taxon>Pseudomonadati</taxon>
        <taxon>Pseudomonadota</taxon>
        <taxon>Alphaproteobacteria</taxon>
        <taxon>Hyphomicrobiales</taxon>
        <taxon>Methylobacteriaceae</taxon>
        <taxon>Microvirga</taxon>
    </lineage>
</organism>
<dbReference type="PATRIC" id="fig|864069.3.peg.5353"/>
<feature type="transmembrane region" description="Helical" evidence="8">
    <location>
        <begin position="138"/>
        <end position="156"/>
    </location>
</feature>
<feature type="transmembrane region" description="Helical" evidence="8">
    <location>
        <begin position="62"/>
        <end position="84"/>
    </location>
</feature>
<evidence type="ECO:0000313" key="10">
    <source>
        <dbReference type="EMBL" id="EIM28393.1"/>
    </source>
</evidence>
<dbReference type="Pfam" id="PF03600">
    <property type="entry name" value="CitMHS"/>
    <property type="match status" value="1"/>
</dbReference>
<comment type="subcellular location">
    <subcellularLocation>
        <location evidence="1">Cell membrane</location>
        <topology evidence="1">Multi-pass membrane protein</topology>
    </subcellularLocation>
</comment>
<dbReference type="PANTHER" id="PTHR43302:SF5">
    <property type="entry name" value="TRANSPORTER ARSB-RELATED"/>
    <property type="match status" value="1"/>
</dbReference>
<dbReference type="GO" id="GO:0015105">
    <property type="term" value="F:arsenite transmembrane transporter activity"/>
    <property type="evidence" value="ECO:0007669"/>
    <property type="project" value="InterPro"/>
</dbReference>
<keyword evidence="6 8" id="KW-1133">Transmembrane helix</keyword>
<evidence type="ECO:0000256" key="3">
    <source>
        <dbReference type="ARBA" id="ARBA00022448"/>
    </source>
</evidence>
<dbReference type="EMBL" id="JH660645">
    <property type="protein sequence ID" value="EIM28393.1"/>
    <property type="molecule type" value="Genomic_DNA"/>
</dbReference>
<feature type="transmembrane region" description="Helical" evidence="8">
    <location>
        <begin position="382"/>
        <end position="404"/>
    </location>
</feature>
<reference evidence="10 11" key="1">
    <citation type="submission" date="2012-02" db="EMBL/GenBank/DDBJ databases">
        <title>Improved High-Quality Draft sequence of Microvirga sp. WSM3557.</title>
        <authorList>
            <consortium name="US DOE Joint Genome Institute"/>
            <person name="Lucas S."/>
            <person name="Han J."/>
            <person name="Lapidus A."/>
            <person name="Cheng J.-F."/>
            <person name="Goodwin L."/>
            <person name="Pitluck S."/>
            <person name="Peters L."/>
            <person name="Zhang X."/>
            <person name="Detter J.C."/>
            <person name="Han C."/>
            <person name="Tapia R."/>
            <person name="Land M."/>
            <person name="Hauser L."/>
            <person name="Kyrpides N."/>
            <person name="Ivanova N."/>
            <person name="Pagani I."/>
            <person name="Brau L."/>
            <person name="Yates R."/>
            <person name="O'Hara G."/>
            <person name="Rui T."/>
            <person name="Howieson J."/>
            <person name="Reeve W."/>
            <person name="Woyke T."/>
        </authorList>
    </citation>
    <scope>NUCLEOTIDE SEQUENCE [LARGE SCALE GENOMIC DNA]</scope>
    <source>
        <strain evidence="10 11">WSM3557</strain>
    </source>
</reference>
<keyword evidence="4" id="KW-1003">Cell membrane</keyword>
<name>I4YWQ1_9HYPH</name>
<keyword evidence="7 8" id="KW-0472">Membrane</keyword>
<dbReference type="CDD" id="cd01117">
    <property type="entry name" value="YbiR_permease"/>
    <property type="match status" value="1"/>
</dbReference>
<dbReference type="OrthoDB" id="9774335at2"/>
<feature type="transmembrane region" description="Helical" evidence="8">
    <location>
        <begin position="304"/>
        <end position="323"/>
    </location>
</feature>
<accession>I4YWQ1</accession>
<dbReference type="AlphaFoldDB" id="I4YWQ1"/>
<proteinExistence type="inferred from homology"/>
<evidence type="ECO:0000313" key="11">
    <source>
        <dbReference type="Proteomes" id="UP000003947"/>
    </source>
</evidence>
<evidence type="ECO:0000256" key="8">
    <source>
        <dbReference type="SAM" id="Phobius"/>
    </source>
</evidence>
<feature type="domain" description="Citrate transporter-like" evidence="9">
    <location>
        <begin position="29"/>
        <end position="354"/>
    </location>
</feature>
<dbReference type="HOGENOM" id="CLU_011920_3_0_5"/>
<feature type="transmembrane region" description="Helical" evidence="8">
    <location>
        <begin position="32"/>
        <end position="50"/>
    </location>
</feature>
<evidence type="ECO:0000256" key="2">
    <source>
        <dbReference type="ARBA" id="ARBA00009843"/>
    </source>
</evidence>
<evidence type="ECO:0000259" key="9">
    <source>
        <dbReference type="Pfam" id="PF03600"/>
    </source>
</evidence>
<dbReference type="PANTHER" id="PTHR43302">
    <property type="entry name" value="TRANSPORTER ARSB-RELATED"/>
    <property type="match status" value="1"/>
</dbReference>
<dbReference type="InterPro" id="IPR000802">
    <property type="entry name" value="Arsenical_pump_ArsB"/>
</dbReference>
<comment type="similarity">
    <text evidence="2">Belongs to the CitM (TC 2.A.11) transporter family.</text>
</comment>
<keyword evidence="11" id="KW-1185">Reference proteome</keyword>
<evidence type="ECO:0000256" key="5">
    <source>
        <dbReference type="ARBA" id="ARBA00022692"/>
    </source>
</evidence>
<dbReference type="eggNOG" id="COG1055">
    <property type="taxonomic scope" value="Bacteria"/>
</dbReference>
<dbReference type="Proteomes" id="UP000003947">
    <property type="component" value="Unassembled WGS sequence"/>
</dbReference>
<feature type="transmembrane region" description="Helical" evidence="8">
    <location>
        <begin position="226"/>
        <end position="253"/>
    </location>
</feature>
<feature type="transmembrane region" description="Helical" evidence="8">
    <location>
        <begin position="273"/>
        <end position="292"/>
    </location>
</feature>
<keyword evidence="5 8" id="KW-0812">Transmembrane</keyword>
<evidence type="ECO:0000256" key="7">
    <source>
        <dbReference type="ARBA" id="ARBA00023136"/>
    </source>
</evidence>
<keyword evidence="3" id="KW-0813">Transport</keyword>
<dbReference type="InterPro" id="IPR004680">
    <property type="entry name" value="Cit_transptr-like_dom"/>
</dbReference>
<feature type="transmembrane region" description="Helical" evidence="8">
    <location>
        <begin position="343"/>
        <end position="370"/>
    </location>
</feature>
<dbReference type="GO" id="GO:0005886">
    <property type="term" value="C:plasma membrane"/>
    <property type="evidence" value="ECO:0007669"/>
    <property type="project" value="UniProtKB-SubCell"/>
</dbReference>